<dbReference type="Pfam" id="PF01535">
    <property type="entry name" value="PPR"/>
    <property type="match status" value="2"/>
</dbReference>
<dbReference type="PANTHER" id="PTHR47926">
    <property type="entry name" value="PENTATRICOPEPTIDE REPEAT-CONTAINING PROTEIN"/>
    <property type="match status" value="1"/>
</dbReference>
<dbReference type="NCBIfam" id="TIGR00756">
    <property type="entry name" value="PPR"/>
    <property type="match status" value="2"/>
</dbReference>
<evidence type="ECO:0000256" key="1">
    <source>
        <dbReference type="ARBA" id="ARBA00022737"/>
    </source>
</evidence>
<name>A0A7J7N542_9MAGN</name>
<dbReference type="InterPro" id="IPR011990">
    <property type="entry name" value="TPR-like_helical_dom_sf"/>
</dbReference>
<dbReference type="FunFam" id="1.25.40.10:FF:000436">
    <property type="entry name" value="Pentatricopeptide repeat-containing protein At5g39350 family"/>
    <property type="match status" value="1"/>
</dbReference>
<proteinExistence type="predicted"/>
<dbReference type="FunFam" id="1.25.40.10:FF:000968">
    <property type="entry name" value="Pentatricopeptide repeat-containing protein, mitochondrial"/>
    <property type="match status" value="1"/>
</dbReference>
<feature type="repeat" description="PPR" evidence="2">
    <location>
        <begin position="449"/>
        <end position="483"/>
    </location>
</feature>
<dbReference type="Pfam" id="PF20431">
    <property type="entry name" value="E_motif"/>
    <property type="match status" value="1"/>
</dbReference>
<feature type="repeat" description="PPR" evidence="2">
    <location>
        <begin position="113"/>
        <end position="143"/>
    </location>
</feature>
<evidence type="ECO:0000313" key="4">
    <source>
        <dbReference type="Proteomes" id="UP000541444"/>
    </source>
</evidence>
<dbReference type="InterPro" id="IPR046960">
    <property type="entry name" value="PPR_At4g14850-like_plant"/>
</dbReference>
<dbReference type="InterPro" id="IPR046848">
    <property type="entry name" value="E_motif"/>
</dbReference>
<evidence type="ECO:0000256" key="2">
    <source>
        <dbReference type="PROSITE-ProRule" id="PRU00708"/>
    </source>
</evidence>
<dbReference type="InterPro" id="IPR002885">
    <property type="entry name" value="PPR_rpt"/>
</dbReference>
<dbReference type="OrthoDB" id="1908712at2759"/>
<reference evidence="3 4" key="1">
    <citation type="journal article" date="2020" name="IScience">
        <title>Genome Sequencing of the Endangered Kingdonia uniflora (Circaeasteraceae, Ranunculales) Reveals Potential Mechanisms of Evolutionary Specialization.</title>
        <authorList>
            <person name="Sun Y."/>
            <person name="Deng T."/>
            <person name="Zhang A."/>
            <person name="Moore M.J."/>
            <person name="Landis J.B."/>
            <person name="Lin N."/>
            <person name="Zhang H."/>
            <person name="Zhang X."/>
            <person name="Huang J."/>
            <person name="Zhang X."/>
            <person name="Sun H."/>
            <person name="Wang H."/>
        </authorList>
    </citation>
    <scope>NUCLEOTIDE SEQUENCE [LARGE SCALE GENOMIC DNA]</scope>
    <source>
        <strain evidence="3">TB1705</strain>
        <tissue evidence="3">Leaf</tissue>
    </source>
</reference>
<feature type="repeat" description="PPR" evidence="2">
    <location>
        <begin position="312"/>
        <end position="346"/>
    </location>
</feature>
<keyword evidence="4" id="KW-1185">Reference proteome</keyword>
<dbReference type="PROSITE" id="PS51375">
    <property type="entry name" value="PPR"/>
    <property type="match status" value="5"/>
</dbReference>
<dbReference type="FunFam" id="1.25.40.10:FF:000511">
    <property type="entry name" value="Pentatricopeptide repeat-containing protein"/>
    <property type="match status" value="1"/>
</dbReference>
<comment type="caution">
    <text evidence="3">The sequence shown here is derived from an EMBL/GenBank/DDBJ whole genome shotgun (WGS) entry which is preliminary data.</text>
</comment>
<dbReference type="Proteomes" id="UP000541444">
    <property type="component" value="Unassembled WGS sequence"/>
</dbReference>
<evidence type="ECO:0008006" key="5">
    <source>
        <dbReference type="Google" id="ProtNLM"/>
    </source>
</evidence>
<dbReference type="Gene3D" id="1.25.40.10">
    <property type="entry name" value="Tetratricopeptide repeat domain"/>
    <property type="match status" value="3"/>
</dbReference>
<dbReference type="PANTHER" id="PTHR47926:SF459">
    <property type="entry name" value="PENTATRICOPEPTIDE REPEAT-CONTAINING PROTEIN"/>
    <property type="match status" value="1"/>
</dbReference>
<dbReference type="AlphaFoldDB" id="A0A7J7N542"/>
<dbReference type="EMBL" id="JACGCM010001055">
    <property type="protein sequence ID" value="KAF6162265.1"/>
    <property type="molecule type" value="Genomic_DNA"/>
</dbReference>
<evidence type="ECO:0000313" key="3">
    <source>
        <dbReference type="EMBL" id="KAF6162265.1"/>
    </source>
</evidence>
<gene>
    <name evidence="3" type="ORF">GIB67_008394</name>
</gene>
<protein>
    <recommendedName>
        <fullName evidence="5">Pentatricopeptide repeat-containing protein</fullName>
    </recommendedName>
</protein>
<organism evidence="3 4">
    <name type="scientific">Kingdonia uniflora</name>
    <dbReference type="NCBI Taxonomy" id="39325"/>
    <lineage>
        <taxon>Eukaryota</taxon>
        <taxon>Viridiplantae</taxon>
        <taxon>Streptophyta</taxon>
        <taxon>Embryophyta</taxon>
        <taxon>Tracheophyta</taxon>
        <taxon>Spermatophyta</taxon>
        <taxon>Magnoliopsida</taxon>
        <taxon>Ranunculales</taxon>
        <taxon>Circaeasteraceae</taxon>
        <taxon>Kingdonia</taxon>
    </lineage>
</organism>
<keyword evidence="1" id="KW-0677">Repeat</keyword>
<sequence length="545" mass="60297">MVEFLAKKPITNTFPVNSLITSYASSNTPETAILAYKRVVQSGFSPDMYTFPVVLKSCGKISGIREGKQFHGVIVKMGFSNELYVQNGLIHFYSVCGECDGSGRLFDEMSVRDVVTWNSLISGYVRAGLFNAGFVIFSKMDVNPNAATFVSVLVACGRLGSFGIGRGVHGLVFKCGFESSLVVGNALIDMYVKCLSLDEAKKVFDEISERDKVSWTCIISGLVQGKNAKEALEYFNAMQKSGTEPDKVTLSSVLSACASLGALEYGKWVHEYINRKGIEWDPYIGMAMVDMYAKCGSKELASITFRGIPCKNIYTWNALLGGLAIHGHGNEVLLHFQEMLDIGTKPNGVTFLAVLNACCHSGLVDEGCRQFNEMSRVYNLTPKIKHYGCMVDLLCRAGLLEEAQELIRSMPMKPDVLILGALLSACKVHGNADISKNILGKLGELECDDSGVYVVLSNIYASNDKWEDVERVRRLMKKKGINKFPGSSVVEVDGKTHEFVVGDNKHSQQEEVYVVLNMLTKHVFLRQESEYNMSSTDEFERKFLH</sequence>
<dbReference type="Pfam" id="PF13041">
    <property type="entry name" value="PPR_2"/>
    <property type="match status" value="3"/>
</dbReference>
<feature type="repeat" description="PPR" evidence="2">
    <location>
        <begin position="12"/>
        <end position="46"/>
    </location>
</feature>
<accession>A0A7J7N542</accession>
<dbReference type="GO" id="GO:0009451">
    <property type="term" value="P:RNA modification"/>
    <property type="evidence" value="ECO:0007669"/>
    <property type="project" value="InterPro"/>
</dbReference>
<dbReference type="GO" id="GO:0003723">
    <property type="term" value="F:RNA binding"/>
    <property type="evidence" value="ECO:0007669"/>
    <property type="project" value="InterPro"/>
</dbReference>
<feature type="repeat" description="PPR" evidence="2">
    <location>
        <begin position="211"/>
        <end position="245"/>
    </location>
</feature>